<dbReference type="UniPathway" id="UPA00344"/>
<dbReference type="EMBL" id="CP002117">
    <property type="protein sequence ID" value="ADN37178.1"/>
    <property type="molecule type" value="Genomic_DNA"/>
</dbReference>
<dbReference type="CDD" id="cd00887">
    <property type="entry name" value="MoeA"/>
    <property type="match status" value="1"/>
</dbReference>
<dbReference type="NCBIfam" id="NF045515">
    <property type="entry name" value="Glp_gephyrin"/>
    <property type="match status" value="1"/>
</dbReference>
<dbReference type="InterPro" id="IPR038987">
    <property type="entry name" value="MoeA-like"/>
</dbReference>
<dbReference type="Gene3D" id="3.90.105.10">
    <property type="entry name" value="Molybdopterin biosynthesis moea protein, domain 2"/>
    <property type="match status" value="1"/>
</dbReference>
<evidence type="ECO:0000256" key="1">
    <source>
        <dbReference type="ARBA" id="ARBA00005046"/>
    </source>
</evidence>
<dbReference type="InterPro" id="IPR036688">
    <property type="entry name" value="MoeA_C_domain_IV_sf"/>
</dbReference>
<dbReference type="HOGENOM" id="CLU_010186_7_2_2"/>
<proteinExistence type="predicted"/>
<dbReference type="InterPro" id="IPR001453">
    <property type="entry name" value="MoaB/Mog_dom"/>
</dbReference>
<dbReference type="SMART" id="SM00852">
    <property type="entry name" value="MoCF_biosynth"/>
    <property type="match status" value="1"/>
</dbReference>
<dbReference type="AlphaFoldDB" id="E1RED5"/>
<dbReference type="STRING" id="679926.Mpet_2432"/>
<dbReference type="InterPro" id="IPR036425">
    <property type="entry name" value="MoaB/Mog-like_dom_sf"/>
</dbReference>
<dbReference type="GO" id="GO:0061599">
    <property type="term" value="F:molybdopterin molybdotransferase activity"/>
    <property type="evidence" value="ECO:0007669"/>
    <property type="project" value="TreeGrafter"/>
</dbReference>
<dbReference type="Gene3D" id="2.170.190.11">
    <property type="entry name" value="Molybdopterin biosynthesis moea protein, domain 3"/>
    <property type="match status" value="1"/>
</dbReference>
<reference evidence="4 5" key="1">
    <citation type="journal article" date="2010" name="Stand. Genomic Sci.">
        <title>Complete genome sequence of Methanoplanus petrolearius type strain (SEBR 4847).</title>
        <authorList>
            <person name="Brambilla E."/>
            <person name="Djao O.D."/>
            <person name="Daligault H."/>
            <person name="Lapidus A."/>
            <person name="Lucas S."/>
            <person name="Hammon N."/>
            <person name="Nolan M."/>
            <person name="Tice H."/>
            <person name="Cheng J.F."/>
            <person name="Han C."/>
            <person name="Tapia R."/>
            <person name="Goodwin L."/>
            <person name="Pitluck S."/>
            <person name="Liolios K."/>
            <person name="Ivanova N."/>
            <person name="Mavromatis K."/>
            <person name="Mikhailova N."/>
            <person name="Pati A."/>
            <person name="Chen A."/>
            <person name="Palaniappan K."/>
            <person name="Land M."/>
            <person name="Hauser L."/>
            <person name="Chang Y.J."/>
            <person name="Jeffries C.D."/>
            <person name="Rohde M."/>
            <person name="Spring S."/>
            <person name="Sikorski J."/>
            <person name="Goker M."/>
            <person name="Woyke T."/>
            <person name="Bristow J."/>
            <person name="Eisen J.A."/>
            <person name="Markowitz V."/>
            <person name="Hugenholtz P."/>
            <person name="Kyrpides N.C."/>
            <person name="Klenk H.P."/>
        </authorList>
    </citation>
    <scope>NUCLEOTIDE SEQUENCE [LARGE SCALE GENOMIC DNA]</scope>
    <source>
        <strain evidence="5">DSM 11571 / OCM 486 / SEBR 4847</strain>
    </source>
</reference>
<dbReference type="PANTHER" id="PTHR10192">
    <property type="entry name" value="MOLYBDOPTERIN BIOSYNTHESIS PROTEIN"/>
    <property type="match status" value="1"/>
</dbReference>
<dbReference type="KEGG" id="mpi:Mpet_2432"/>
<evidence type="ECO:0000313" key="5">
    <source>
        <dbReference type="Proteomes" id="UP000006565"/>
    </source>
</evidence>
<keyword evidence="2" id="KW-0501">Molybdenum cofactor biosynthesis</keyword>
<dbReference type="Gene3D" id="2.40.340.10">
    <property type="entry name" value="MoeA, C-terminal, domain IV"/>
    <property type="match status" value="1"/>
</dbReference>
<dbReference type="SUPFAM" id="SSF63867">
    <property type="entry name" value="MoeA C-terminal domain-like"/>
    <property type="match status" value="1"/>
</dbReference>
<dbReference type="Proteomes" id="UP000006565">
    <property type="component" value="Chromosome"/>
</dbReference>
<dbReference type="GO" id="GO:0005829">
    <property type="term" value="C:cytosol"/>
    <property type="evidence" value="ECO:0007669"/>
    <property type="project" value="TreeGrafter"/>
</dbReference>
<dbReference type="Pfam" id="PF03453">
    <property type="entry name" value="MoeA_N"/>
    <property type="match status" value="1"/>
</dbReference>
<sequence length="403" mass="43120">MKSSFLSLIRVDEAVDLAKSIAPAMPPERVLLDDALGRVLSEDVRSDIDIPGFDRSWKDGYAVFAADTTNATDSIPSMLKLKGRIDMGAGEKMSLSRGECFNIPTGGQMPDGADAVVMVEYTDEVGGDVLVKRPVAVGENVVKKGEDFPEGGVVFGRGEVLSASDLGALAAIGYYEVPVMKKPVVGIISTGIEIVPVDKKPKVGEVRDVNSYLCSAFVRKQGGIPLHLGIVRDNEEEMISLIRSGVDKCDLILISGGSSKDIRDITARVLYTEGEVLAHGVMLAPGKPTIIAKVKDTPVIGIPGHPAATYMVLSVIVRHLLVAMAGFSDTMKSVRKARLVTNISSEKGREEYVRIKLVAENEAMPLFGKSGLLNTIVESDGVIKIPAGREGLEAGEEVEVFLW</sequence>
<accession>E1RED5</accession>
<dbReference type="PANTHER" id="PTHR10192:SF5">
    <property type="entry name" value="GEPHYRIN"/>
    <property type="match status" value="1"/>
</dbReference>
<evidence type="ECO:0000313" key="4">
    <source>
        <dbReference type="EMBL" id="ADN37178.1"/>
    </source>
</evidence>
<dbReference type="SUPFAM" id="SSF53218">
    <property type="entry name" value="Molybdenum cofactor biosynthesis proteins"/>
    <property type="match status" value="1"/>
</dbReference>
<dbReference type="GO" id="GO:0006777">
    <property type="term" value="P:Mo-molybdopterin cofactor biosynthetic process"/>
    <property type="evidence" value="ECO:0007669"/>
    <property type="project" value="UniProtKB-KW"/>
</dbReference>
<dbReference type="InterPro" id="IPR005111">
    <property type="entry name" value="MoeA_C_domain_IV"/>
</dbReference>
<dbReference type="Gene3D" id="3.40.980.10">
    <property type="entry name" value="MoaB/Mog-like domain"/>
    <property type="match status" value="1"/>
</dbReference>
<dbReference type="InterPro" id="IPR005110">
    <property type="entry name" value="MoeA_linker/N"/>
</dbReference>
<dbReference type="eggNOG" id="arCOG00216">
    <property type="taxonomic scope" value="Archaea"/>
</dbReference>
<feature type="domain" description="MoaB/Mog" evidence="3">
    <location>
        <begin position="186"/>
        <end position="323"/>
    </location>
</feature>
<dbReference type="SUPFAM" id="SSF63882">
    <property type="entry name" value="MoeA N-terminal region -like"/>
    <property type="match status" value="1"/>
</dbReference>
<name>E1RED5_METP4</name>
<dbReference type="RefSeq" id="WP_013330355.1">
    <property type="nucleotide sequence ID" value="NC_014507.1"/>
</dbReference>
<protein>
    <submittedName>
        <fullName evidence="4">Molybdenum cofactor synthesis domain protein</fullName>
    </submittedName>
</protein>
<dbReference type="GeneID" id="9744925"/>
<dbReference type="Pfam" id="PF03454">
    <property type="entry name" value="MoeA_C"/>
    <property type="match status" value="1"/>
</dbReference>
<dbReference type="Pfam" id="PF00994">
    <property type="entry name" value="MoCF_biosynth"/>
    <property type="match status" value="1"/>
</dbReference>
<gene>
    <name evidence="4" type="ordered locus">Mpet_2432</name>
</gene>
<dbReference type="OrthoDB" id="31371at2157"/>
<organism evidence="4 5">
    <name type="scientific">Methanolacinia petrolearia (strain DSM 11571 / OCM 486 / SEBR 4847)</name>
    <name type="common">Methanoplanus petrolearius</name>
    <dbReference type="NCBI Taxonomy" id="679926"/>
    <lineage>
        <taxon>Archaea</taxon>
        <taxon>Methanobacteriati</taxon>
        <taxon>Methanobacteriota</taxon>
        <taxon>Stenosarchaea group</taxon>
        <taxon>Methanomicrobia</taxon>
        <taxon>Methanomicrobiales</taxon>
        <taxon>Methanomicrobiaceae</taxon>
        <taxon>Methanolacinia</taxon>
    </lineage>
</organism>
<keyword evidence="5" id="KW-1185">Reference proteome</keyword>
<evidence type="ECO:0000256" key="2">
    <source>
        <dbReference type="ARBA" id="ARBA00023150"/>
    </source>
</evidence>
<comment type="pathway">
    <text evidence="1">Cofactor biosynthesis; molybdopterin biosynthesis.</text>
</comment>
<dbReference type="InterPro" id="IPR036135">
    <property type="entry name" value="MoeA_linker/N_sf"/>
</dbReference>
<evidence type="ECO:0000259" key="3">
    <source>
        <dbReference type="SMART" id="SM00852"/>
    </source>
</evidence>